<feature type="transmembrane region" description="Helical" evidence="7">
    <location>
        <begin position="100"/>
        <end position="117"/>
    </location>
</feature>
<dbReference type="EMBL" id="FNOY01000004">
    <property type="protein sequence ID" value="SDX62707.1"/>
    <property type="molecule type" value="Genomic_DNA"/>
</dbReference>
<feature type="transmembrane region" description="Helical" evidence="7">
    <location>
        <begin position="389"/>
        <end position="410"/>
    </location>
</feature>
<evidence type="ECO:0000256" key="6">
    <source>
        <dbReference type="ARBA" id="ARBA00023136"/>
    </source>
</evidence>
<comment type="similarity">
    <text evidence="2">Belongs to the UPF0324 family.</text>
</comment>
<feature type="transmembrane region" description="Helical" evidence="7">
    <location>
        <begin position="72"/>
        <end position="93"/>
    </location>
</feature>
<dbReference type="GO" id="GO:0005886">
    <property type="term" value="C:plasma membrane"/>
    <property type="evidence" value="ECO:0007669"/>
    <property type="project" value="UniProtKB-SubCell"/>
</dbReference>
<feature type="transmembrane region" description="Helical" evidence="7">
    <location>
        <begin position="265"/>
        <end position="288"/>
    </location>
</feature>
<feature type="transmembrane region" description="Helical" evidence="7">
    <location>
        <begin position="20"/>
        <end position="38"/>
    </location>
</feature>
<keyword evidence="6 7" id="KW-0472">Membrane</keyword>
<dbReference type="Proteomes" id="UP000198640">
    <property type="component" value="Unassembled WGS sequence"/>
</dbReference>
<evidence type="ECO:0000256" key="4">
    <source>
        <dbReference type="ARBA" id="ARBA00022692"/>
    </source>
</evidence>
<dbReference type="Pfam" id="PF03601">
    <property type="entry name" value="Cons_hypoth698"/>
    <property type="match status" value="1"/>
</dbReference>
<dbReference type="PANTHER" id="PTHR30106">
    <property type="entry name" value="INNER MEMBRANE PROTEIN YEIH-RELATED"/>
    <property type="match status" value="1"/>
</dbReference>
<feature type="transmembrane region" description="Helical" evidence="7">
    <location>
        <begin position="181"/>
        <end position="200"/>
    </location>
</feature>
<keyword evidence="4 7" id="KW-0812">Transmembrane</keyword>
<dbReference type="RefSeq" id="WP_090411578.1">
    <property type="nucleotide sequence ID" value="NZ_FNOY01000004.1"/>
</dbReference>
<evidence type="ECO:0000256" key="7">
    <source>
        <dbReference type="SAM" id="Phobius"/>
    </source>
</evidence>
<gene>
    <name evidence="8" type="ORF">SAMN05421881_100483</name>
</gene>
<evidence type="ECO:0000256" key="1">
    <source>
        <dbReference type="ARBA" id="ARBA00004651"/>
    </source>
</evidence>
<accession>A0A1H3D8M1</accession>
<evidence type="ECO:0000313" key="8">
    <source>
        <dbReference type="EMBL" id="SDX62707.1"/>
    </source>
</evidence>
<dbReference type="STRING" id="44576.SAMN05421881_100483"/>
<feature type="transmembrane region" description="Helical" evidence="7">
    <location>
        <begin position="431"/>
        <end position="449"/>
    </location>
</feature>
<name>A0A1H3D8M1_9PROT</name>
<dbReference type="OrthoDB" id="9766798at2"/>
<evidence type="ECO:0000256" key="2">
    <source>
        <dbReference type="ARBA" id="ARBA00007977"/>
    </source>
</evidence>
<feature type="transmembrane region" description="Helical" evidence="7">
    <location>
        <begin position="455"/>
        <end position="478"/>
    </location>
</feature>
<keyword evidence="5 7" id="KW-1133">Transmembrane helix</keyword>
<keyword evidence="9" id="KW-1185">Reference proteome</keyword>
<evidence type="ECO:0000256" key="3">
    <source>
        <dbReference type="ARBA" id="ARBA00022475"/>
    </source>
</evidence>
<keyword evidence="3" id="KW-1003">Cell membrane</keyword>
<organism evidence="8 9">
    <name type="scientific">Nitrosomonas halophila</name>
    <dbReference type="NCBI Taxonomy" id="44576"/>
    <lineage>
        <taxon>Bacteria</taxon>
        <taxon>Pseudomonadati</taxon>
        <taxon>Pseudomonadota</taxon>
        <taxon>Betaproteobacteria</taxon>
        <taxon>Nitrosomonadales</taxon>
        <taxon>Nitrosomonadaceae</taxon>
        <taxon>Nitrosomonas</taxon>
    </lineage>
</organism>
<reference evidence="8 9" key="1">
    <citation type="submission" date="2016-10" db="EMBL/GenBank/DDBJ databases">
        <authorList>
            <person name="de Groot N.N."/>
        </authorList>
    </citation>
    <scope>NUCLEOTIDE SEQUENCE [LARGE SCALE GENOMIC DNA]</scope>
    <source>
        <strain evidence="8 9">Nm1</strain>
    </source>
</reference>
<proteinExistence type="inferred from homology"/>
<feature type="transmembrane region" description="Helical" evidence="7">
    <location>
        <begin position="206"/>
        <end position="225"/>
    </location>
</feature>
<dbReference type="PANTHER" id="PTHR30106:SF1">
    <property type="entry name" value="UPF0324 MEMBRANE PROTEIN FN0533"/>
    <property type="match status" value="1"/>
</dbReference>
<sequence length="487" mass="53576">MSEMNRKWYSGMTRTEDWWAVWLGSMMFLASIGSLWGLDLTGWMAKPGTWVWGAFSLDAALKPSGYENWHPFLSWLTTYLVFTSLTCLAAAAMKLDLKRFFAGWSILFVLTWVIWVIGQEAHFKVPFNEFEKYGLSWGLSLGGGFSYLLALSVGLIIGNFFKGTADFLMEAAKPEWFIKTAIVFLGIKIGIMSIEATGFITELVMTGVAATFVAYMLFWPIVYVLGRKVFRLSRDAAAVLSSGISICGVSAAIATAGAIRARPVLPVVVSILVVIFAMFELIILPGLYTAIAPNQPIVNGSALGLTVKTDGADAAAGAMLDELMRANAEANLGVVWKEGWILMASLTTKIWIDMFIGVWAFVLALVWVYKVERKAGQSRIGPMEIWHRFPKFVLGYLLVWFSYVMLASTGTETAEALNQTAAAVEGPMRNMMFMLTFVSIGVITDFSKLKGMGKLALLYAVALFGIIAPIAYGVAWIFHRGMMPPSL</sequence>
<protein>
    <submittedName>
        <fullName evidence="8">Uncharacterized membrane protein YadS</fullName>
    </submittedName>
</protein>
<comment type="subcellular location">
    <subcellularLocation>
        <location evidence="1">Cell membrane</location>
        <topology evidence="1">Multi-pass membrane protein</topology>
    </subcellularLocation>
</comment>
<evidence type="ECO:0000313" key="9">
    <source>
        <dbReference type="Proteomes" id="UP000198640"/>
    </source>
</evidence>
<feature type="transmembrane region" description="Helical" evidence="7">
    <location>
        <begin position="137"/>
        <end position="161"/>
    </location>
</feature>
<evidence type="ECO:0000256" key="5">
    <source>
        <dbReference type="ARBA" id="ARBA00022989"/>
    </source>
</evidence>
<dbReference type="AlphaFoldDB" id="A0A1H3D8M1"/>
<dbReference type="InterPro" id="IPR018383">
    <property type="entry name" value="UPF0324_pro"/>
</dbReference>
<feature type="transmembrane region" description="Helical" evidence="7">
    <location>
        <begin position="350"/>
        <end position="369"/>
    </location>
</feature>